<feature type="domain" description="FAS1-like dehydratase" evidence="1">
    <location>
        <begin position="13"/>
        <end position="148"/>
    </location>
</feature>
<name>A0A5M3WIC5_9ACTN</name>
<dbReference type="SUPFAM" id="SSF54637">
    <property type="entry name" value="Thioesterase/thiol ester dehydrase-isomerase"/>
    <property type="match status" value="2"/>
</dbReference>
<evidence type="ECO:0000313" key="2">
    <source>
        <dbReference type="EMBL" id="GES08456.1"/>
    </source>
</evidence>
<evidence type="ECO:0000259" key="1">
    <source>
        <dbReference type="Pfam" id="PF13452"/>
    </source>
</evidence>
<dbReference type="InterPro" id="IPR029069">
    <property type="entry name" value="HotDog_dom_sf"/>
</dbReference>
<dbReference type="CDD" id="cd03441">
    <property type="entry name" value="R_hydratase_like"/>
    <property type="match status" value="1"/>
</dbReference>
<dbReference type="Gene3D" id="3.10.129.10">
    <property type="entry name" value="Hotdog Thioesterase"/>
    <property type="match status" value="2"/>
</dbReference>
<gene>
    <name evidence="2" type="ORF">Amac_020520</name>
</gene>
<keyword evidence="3" id="KW-1185">Reference proteome</keyword>
<dbReference type="RefSeq" id="WP_155354055.1">
    <property type="nucleotide sequence ID" value="NZ_BAAAHL010000038.1"/>
</dbReference>
<dbReference type="EMBL" id="BLAE01000010">
    <property type="protein sequence ID" value="GES08456.1"/>
    <property type="molecule type" value="Genomic_DNA"/>
</dbReference>
<sequence length="386" mass="43266">MAEELDTSDIDRWVGVPLSQSGLVEPIQLNDIRRWAQAMHHPNPLYYNPEYAAASRFGQIVAPQSFTVVCEAGHGARPSTQGHIPESHMLFAGDEWWFFGPRIFPGDRVTIDQMVFDYRKTTTKFAGPTVVQRGDNHYVNQRGERIAIQRSSAIRYQPAAARATAAFDEHDEETDWSDDDLARITKEKHDYVSSIIALGHDRRSWDGVQVGDELPTKVIGPHSVISFTTEWRAYSMTGWNTAWRKQLADPGNSGWTAEMSVNEELVGWDPEFADGAYYGAARGHLNAKYAKRIGMPRPYGYGASMGAWVLDYLSSWAGEWGFVHHTNTQYRGPALSGDVTYLRATVTDKSHDVDPAMGKIHLDYVMTNQRGEVQAKGSGEVLIPRD</sequence>
<accession>A0A5M3WIC5</accession>
<dbReference type="OrthoDB" id="3688340at2"/>
<dbReference type="Pfam" id="PF13452">
    <property type="entry name" value="FAS1_DH_region"/>
    <property type="match status" value="1"/>
</dbReference>
<protein>
    <submittedName>
        <fullName evidence="2">Acyl dehydratase</fullName>
    </submittedName>
</protein>
<dbReference type="InterPro" id="IPR039569">
    <property type="entry name" value="FAS1-like_DH_region"/>
</dbReference>
<dbReference type="AlphaFoldDB" id="A0A5M3WIC5"/>
<evidence type="ECO:0000313" key="3">
    <source>
        <dbReference type="Proteomes" id="UP000331127"/>
    </source>
</evidence>
<dbReference type="Proteomes" id="UP000331127">
    <property type="component" value="Unassembled WGS sequence"/>
</dbReference>
<organism evidence="2 3">
    <name type="scientific">Acrocarpospora macrocephala</name>
    <dbReference type="NCBI Taxonomy" id="150177"/>
    <lineage>
        <taxon>Bacteria</taxon>
        <taxon>Bacillati</taxon>
        <taxon>Actinomycetota</taxon>
        <taxon>Actinomycetes</taxon>
        <taxon>Streptosporangiales</taxon>
        <taxon>Streptosporangiaceae</taxon>
        <taxon>Acrocarpospora</taxon>
    </lineage>
</organism>
<comment type="caution">
    <text evidence="2">The sequence shown here is derived from an EMBL/GenBank/DDBJ whole genome shotgun (WGS) entry which is preliminary data.</text>
</comment>
<proteinExistence type="predicted"/>
<reference evidence="2 3" key="1">
    <citation type="submission" date="2019-10" db="EMBL/GenBank/DDBJ databases">
        <title>Whole genome shotgun sequence of Acrocarpospora macrocephala NBRC 16266.</title>
        <authorList>
            <person name="Ichikawa N."/>
            <person name="Kimura A."/>
            <person name="Kitahashi Y."/>
            <person name="Komaki H."/>
            <person name="Oguchi A."/>
        </authorList>
    </citation>
    <scope>NUCLEOTIDE SEQUENCE [LARGE SCALE GENOMIC DNA]</scope>
    <source>
        <strain evidence="2 3">NBRC 16266</strain>
    </source>
</reference>